<evidence type="ECO:0000313" key="3">
    <source>
        <dbReference type="EMBL" id="ELY41583.1"/>
    </source>
</evidence>
<reference evidence="3 4" key="1">
    <citation type="journal article" date="2014" name="PLoS Genet.">
        <title>Phylogenetically driven sequencing of extremely halophilic archaea reveals strategies for static and dynamic osmo-response.</title>
        <authorList>
            <person name="Becker E.A."/>
            <person name="Seitzer P.M."/>
            <person name="Tritt A."/>
            <person name="Larsen D."/>
            <person name="Krusor M."/>
            <person name="Yao A.I."/>
            <person name="Wu D."/>
            <person name="Madern D."/>
            <person name="Eisen J.A."/>
            <person name="Darling A.E."/>
            <person name="Facciotti M.T."/>
        </authorList>
    </citation>
    <scope>NUCLEOTIDE SEQUENCE [LARGE SCALE GENOMIC DNA]</scope>
    <source>
        <strain evidence="3 4">JCM 14089</strain>
    </source>
</reference>
<sequence>MFPDDIRPLFFEIVAQTDLSWKQAVRALELCIDCWTATGDREQILEYPEFDSSAIRLVVSMLGELESSYRSIECTTLSSEQEIAVIDEARLSELDRKLLPPDGYETYSSLGDTHVPFPKLHIFPSATAIVSAIVDQIDPDTADRFGIVLAEGSLYSALIESALEAREIPYRGGPGFEDDDDVRAFFRLLEATFSGSDQRVTEIRPVLATAGIDLPRDVEEQRVDSLEPDQLGGYVEFQEAVDEGTFRDVVSVYESISDTRLVELRRELQNLGILDTQVTEDHVSRFRYYLDAFTVPTDSDATDGVLLADATSTAYVDRPVVFYVGLGPEWAQSPPDYPWIDREAYLERDLERFERLLQNGTQRYYFAQETQAGSDVTPCVYLRRLRDEPFDSFGDLPHTRYGGHTTSSLTSPFPEPDDPLTPPQRIETISQSRLKALANSPRDAYFDRLVQSPSSVHMVRGTLLHEAAEIYVSDPSILEDQRGRMLDAMCERLNPYLGNSKQAVQRTYLEVGLDVITAYLGENPPAEGSYETYDHRDHENELATELGVECDSQLTERWFASPSIGVHGYVDLIQSETSIVDYKTGNKKDASDILEAASIDLVDEYPNFQALVYLAKHREERPDERIELHFVHLLDGVDEALTGSPPDPADLVTTITYVPATFSKFVASRDTFESVTDYADSNKRCRALHPLGYEAYRDFFETHDLPRAGDNPERRATITEDFVAYAQERVGEYKYVRQGCEKVIDDLDDVPTGYVLQSDLDAFEAFVDEQLEALNEYRNSRFPVAYREEGPTWDRVDHRDLILTDR</sequence>
<dbReference type="EMBL" id="AOHX01000052">
    <property type="protein sequence ID" value="ELY41583.1"/>
    <property type="molecule type" value="Genomic_DNA"/>
</dbReference>
<evidence type="ECO:0000259" key="2">
    <source>
        <dbReference type="Pfam" id="PF12705"/>
    </source>
</evidence>
<organism evidence="3 4">
    <name type="scientific">Natronorubrum sulfidifaciens JCM 14089</name>
    <dbReference type="NCBI Taxonomy" id="1230460"/>
    <lineage>
        <taxon>Archaea</taxon>
        <taxon>Methanobacteriati</taxon>
        <taxon>Methanobacteriota</taxon>
        <taxon>Stenosarchaea group</taxon>
        <taxon>Halobacteria</taxon>
        <taxon>Halobacteriales</taxon>
        <taxon>Natrialbaceae</taxon>
        <taxon>Natronorubrum</taxon>
    </lineage>
</organism>
<dbReference type="Proteomes" id="UP000011661">
    <property type="component" value="Unassembled WGS sequence"/>
</dbReference>
<proteinExistence type="predicted"/>
<dbReference type="PATRIC" id="fig|1230460.4.peg.3376"/>
<feature type="domain" description="PD-(D/E)XK endonuclease-like" evidence="2">
    <location>
        <begin position="428"/>
        <end position="658"/>
    </location>
</feature>
<evidence type="ECO:0000256" key="1">
    <source>
        <dbReference type="SAM" id="MobiDB-lite"/>
    </source>
</evidence>
<dbReference type="Pfam" id="PF12705">
    <property type="entry name" value="PDDEXK_1"/>
    <property type="match status" value="1"/>
</dbReference>
<evidence type="ECO:0000313" key="4">
    <source>
        <dbReference type="Proteomes" id="UP000011661"/>
    </source>
</evidence>
<gene>
    <name evidence="3" type="ORF">C495_16650</name>
</gene>
<dbReference type="eggNOG" id="arCOG06435">
    <property type="taxonomic scope" value="Archaea"/>
</dbReference>
<dbReference type="InterPro" id="IPR038726">
    <property type="entry name" value="PDDEXK_AddAB-type"/>
</dbReference>
<protein>
    <recommendedName>
        <fullName evidence="2">PD-(D/E)XK endonuclease-like domain-containing protein</fullName>
    </recommendedName>
</protein>
<name>L9VZV2_9EURY</name>
<comment type="caution">
    <text evidence="3">The sequence shown here is derived from an EMBL/GenBank/DDBJ whole genome shotgun (WGS) entry which is preliminary data.</text>
</comment>
<feature type="region of interest" description="Disordered" evidence="1">
    <location>
        <begin position="394"/>
        <end position="420"/>
    </location>
</feature>
<keyword evidence="4" id="KW-1185">Reference proteome</keyword>
<dbReference type="RefSeq" id="WP_008164938.1">
    <property type="nucleotide sequence ID" value="NZ_AOHX01000052.1"/>
</dbReference>
<accession>L9VZV2</accession>
<dbReference type="AlphaFoldDB" id="L9VZV2"/>